<protein>
    <submittedName>
        <fullName evidence="1">Uncharacterized protein</fullName>
    </submittedName>
</protein>
<keyword evidence="2" id="KW-1185">Reference proteome</keyword>
<dbReference type="EMBL" id="MU273679">
    <property type="protein sequence ID" value="KAI0029395.1"/>
    <property type="molecule type" value="Genomic_DNA"/>
</dbReference>
<name>A0ACB8QCU3_9AGAM</name>
<sequence>MHSSSSLYQEQPSWTPIEHVPSSDPEETEEDMLMENVGDDLFHDPGLKEEFSRKGKGRTGLGRSESGASASALRHRARHGETSAGKRVSARRPRNSSSFHPRVPALGAELSAGHSRQQSKQSDRHRGEHDYTGSASGAPSTPRAASQHAASHRSTVHDRNHSAAVYPHTLPTKLPTPPLNARGSSAPTPQRSLADALTAASTANAVEPDNPNDTRAQPSSPSLYSLKNVSMSISHTNAKVASESIPAGLRVGPPRGRPKTRDTRAPPGHRAQDQPPTSVPASQPAVAVPLEEEPSSDIEEIPPPLPSTSFASRRRLSPSGFLAAFRAASTPTAQKRRHDSISTSSEVTRAHKRLRTNHLQDSAPTKSHVDVQNEAYARSMRELAARGQVPPPLRQIQSEWKGHSSLEQEAVFIRQSSSPDPLELPLDADASVVSRVDSAPSSAHVAGQVLEESPTAAAPASAIAPVSSRNRPSELAEALHRVLASDQPTALETSSASSIDTAILSAAAPPSSRSSPPVDASDDHTFLDGSSKPTSPRLLSIPPRTEDPEQRSTVELDSPTPIPWSLIWRSPHSIKRKLPLQIKKDPAVCARTNRRLLAAWDHILASDQAVHVSGGGSSMHAHLELPEFAQVLQDTYGPGPVDRGLRKPKGMTKRAAVHGPAPTVISPAESVTPRSLSPIGSSAATSPIRPAIPSAPLSDQFTITEDQALEWTTSLSRLVKGKGTSTPNWEVYDSILAVVEGSRDAVSKEVLVESGLDATVKALGRMHKLELLGDPRKMRQRALGLTEYWELRLSL</sequence>
<comment type="caution">
    <text evidence="1">The sequence shown here is derived from an EMBL/GenBank/DDBJ whole genome shotgun (WGS) entry which is preliminary data.</text>
</comment>
<reference evidence="1" key="2">
    <citation type="journal article" date="2022" name="New Phytol.">
        <title>Evolutionary transition to the ectomycorrhizal habit in the genomes of a hyperdiverse lineage of mushroom-forming fungi.</title>
        <authorList>
            <person name="Looney B."/>
            <person name="Miyauchi S."/>
            <person name="Morin E."/>
            <person name="Drula E."/>
            <person name="Courty P.E."/>
            <person name="Kohler A."/>
            <person name="Kuo A."/>
            <person name="LaButti K."/>
            <person name="Pangilinan J."/>
            <person name="Lipzen A."/>
            <person name="Riley R."/>
            <person name="Andreopoulos W."/>
            <person name="He G."/>
            <person name="Johnson J."/>
            <person name="Nolan M."/>
            <person name="Tritt A."/>
            <person name="Barry K.W."/>
            <person name="Grigoriev I.V."/>
            <person name="Nagy L.G."/>
            <person name="Hibbett D."/>
            <person name="Henrissat B."/>
            <person name="Matheny P.B."/>
            <person name="Labbe J."/>
            <person name="Martin F.M."/>
        </authorList>
    </citation>
    <scope>NUCLEOTIDE SEQUENCE</scope>
    <source>
        <strain evidence="1">EC-137</strain>
    </source>
</reference>
<accession>A0ACB8QCU3</accession>
<gene>
    <name evidence="1" type="ORF">K488DRAFT_73012</name>
</gene>
<dbReference type="Proteomes" id="UP000814128">
    <property type="component" value="Unassembled WGS sequence"/>
</dbReference>
<reference evidence="1" key="1">
    <citation type="submission" date="2021-02" db="EMBL/GenBank/DDBJ databases">
        <authorList>
            <consortium name="DOE Joint Genome Institute"/>
            <person name="Ahrendt S."/>
            <person name="Looney B.P."/>
            <person name="Miyauchi S."/>
            <person name="Morin E."/>
            <person name="Drula E."/>
            <person name="Courty P.E."/>
            <person name="Chicoki N."/>
            <person name="Fauchery L."/>
            <person name="Kohler A."/>
            <person name="Kuo A."/>
            <person name="Labutti K."/>
            <person name="Pangilinan J."/>
            <person name="Lipzen A."/>
            <person name="Riley R."/>
            <person name="Andreopoulos W."/>
            <person name="He G."/>
            <person name="Johnson J."/>
            <person name="Barry K.W."/>
            <person name="Grigoriev I.V."/>
            <person name="Nagy L."/>
            <person name="Hibbett D."/>
            <person name="Henrissat B."/>
            <person name="Matheny P.B."/>
            <person name="Labbe J."/>
            <person name="Martin F."/>
        </authorList>
    </citation>
    <scope>NUCLEOTIDE SEQUENCE</scope>
    <source>
        <strain evidence="1">EC-137</strain>
    </source>
</reference>
<evidence type="ECO:0000313" key="2">
    <source>
        <dbReference type="Proteomes" id="UP000814128"/>
    </source>
</evidence>
<evidence type="ECO:0000313" key="1">
    <source>
        <dbReference type="EMBL" id="KAI0029395.1"/>
    </source>
</evidence>
<proteinExistence type="predicted"/>
<organism evidence="1 2">
    <name type="scientific">Vararia minispora EC-137</name>
    <dbReference type="NCBI Taxonomy" id="1314806"/>
    <lineage>
        <taxon>Eukaryota</taxon>
        <taxon>Fungi</taxon>
        <taxon>Dikarya</taxon>
        <taxon>Basidiomycota</taxon>
        <taxon>Agaricomycotina</taxon>
        <taxon>Agaricomycetes</taxon>
        <taxon>Russulales</taxon>
        <taxon>Lachnocladiaceae</taxon>
        <taxon>Vararia</taxon>
    </lineage>
</organism>